<protein>
    <submittedName>
        <fullName evidence="1">Uncharacterized protein</fullName>
    </submittedName>
</protein>
<reference evidence="1" key="1">
    <citation type="submission" date="2020-05" db="EMBL/GenBank/DDBJ databases">
        <title>Mycena genomes resolve the evolution of fungal bioluminescence.</title>
        <authorList>
            <person name="Tsai I.J."/>
        </authorList>
    </citation>
    <scope>NUCLEOTIDE SEQUENCE</scope>
    <source>
        <strain evidence="1">110903Hualien_Pintung</strain>
    </source>
</reference>
<name>A0A8H6SCW7_MYCCL</name>
<gene>
    <name evidence="1" type="ORF">HMN09_01070000</name>
</gene>
<dbReference type="AlphaFoldDB" id="A0A8H6SCW7"/>
<evidence type="ECO:0000313" key="2">
    <source>
        <dbReference type="Proteomes" id="UP000613580"/>
    </source>
</evidence>
<comment type="caution">
    <text evidence="1">The sequence shown here is derived from an EMBL/GenBank/DDBJ whole genome shotgun (WGS) entry which is preliminary data.</text>
</comment>
<keyword evidence="2" id="KW-1185">Reference proteome</keyword>
<dbReference type="Proteomes" id="UP000613580">
    <property type="component" value="Unassembled WGS sequence"/>
</dbReference>
<proteinExistence type="predicted"/>
<sequence length="132" mass="14833">MLHPPFAFVFVQLRKEQMSRLSWVRHDEAGTTCVVPGRLLLGAVKQDSLAATLYQGRWIGPFAECLQASDATRTAAGPLAHAKLVLWYCRAGLDWSTLVEQHFPENQVSLVPIYLNQTKVTLLLFTKRPDGR</sequence>
<evidence type="ECO:0000313" key="1">
    <source>
        <dbReference type="EMBL" id="KAF7296618.1"/>
    </source>
</evidence>
<dbReference type="EMBL" id="JACAZE010000016">
    <property type="protein sequence ID" value="KAF7296618.1"/>
    <property type="molecule type" value="Genomic_DNA"/>
</dbReference>
<organism evidence="1 2">
    <name type="scientific">Mycena chlorophos</name>
    <name type="common">Agaric fungus</name>
    <name type="synonym">Agaricus chlorophos</name>
    <dbReference type="NCBI Taxonomy" id="658473"/>
    <lineage>
        <taxon>Eukaryota</taxon>
        <taxon>Fungi</taxon>
        <taxon>Dikarya</taxon>
        <taxon>Basidiomycota</taxon>
        <taxon>Agaricomycotina</taxon>
        <taxon>Agaricomycetes</taxon>
        <taxon>Agaricomycetidae</taxon>
        <taxon>Agaricales</taxon>
        <taxon>Marasmiineae</taxon>
        <taxon>Mycenaceae</taxon>
        <taxon>Mycena</taxon>
    </lineage>
</organism>
<accession>A0A8H6SCW7</accession>